<evidence type="ECO:0000313" key="3">
    <source>
        <dbReference type="EMBL" id="KAK6950849.1"/>
    </source>
</evidence>
<dbReference type="Proteomes" id="UP001369815">
    <property type="component" value="Unassembled WGS sequence"/>
</dbReference>
<name>A0AAX6MDX7_9PEZI</name>
<evidence type="ECO:0000256" key="1">
    <source>
        <dbReference type="SAM" id="Phobius"/>
    </source>
</evidence>
<keyword evidence="1" id="KW-1133">Transmembrane helix</keyword>
<keyword evidence="1" id="KW-0472">Membrane</keyword>
<dbReference type="AlphaFoldDB" id="A0AAX6MDX7"/>
<evidence type="ECO:0000313" key="4">
    <source>
        <dbReference type="Proteomes" id="UP001369815"/>
    </source>
</evidence>
<feature type="chain" id="PRO_5043421934" evidence="2">
    <location>
        <begin position="23"/>
        <end position="192"/>
    </location>
</feature>
<dbReference type="EMBL" id="JBANMG010000007">
    <property type="protein sequence ID" value="KAK6950849.1"/>
    <property type="molecule type" value="Genomic_DNA"/>
</dbReference>
<sequence>MRHSTLAASAITSFAFLQCILAPVPLMAIGVTAATADAITSGLTAGSIGAATTVGLACGTGKCRKRSRAGLLHATKMAQEISQLNIPDGDVVGIPPPPTAPEGVPQFNVDACYRDALNATVTINGPVGDNHIRVEGLPQTCMVLSMILGGNPRGVLPVPCGNACIEFTGMSVDEYENVRYILNTQVLKNGGK</sequence>
<evidence type="ECO:0000256" key="2">
    <source>
        <dbReference type="SAM" id="SignalP"/>
    </source>
</evidence>
<keyword evidence="2" id="KW-0732">Signal</keyword>
<comment type="caution">
    <text evidence="3">The sequence shown here is derived from an EMBL/GenBank/DDBJ whole genome shotgun (WGS) entry which is preliminary data.</text>
</comment>
<keyword evidence="1" id="KW-0812">Transmembrane</keyword>
<reference evidence="3 4" key="1">
    <citation type="journal article" date="2024" name="Front Chem Biol">
        <title>Unveiling the potential of Daldinia eschscholtzii MFLUCC 19-0629 through bioactivity and bioinformatics studies for enhanced sustainable agriculture production.</title>
        <authorList>
            <person name="Brooks S."/>
            <person name="Weaver J.A."/>
            <person name="Klomchit A."/>
            <person name="Alharthi S.A."/>
            <person name="Onlamun T."/>
            <person name="Nurani R."/>
            <person name="Vong T.K."/>
            <person name="Alberti F."/>
            <person name="Greco C."/>
        </authorList>
    </citation>
    <scope>NUCLEOTIDE SEQUENCE [LARGE SCALE GENOMIC DNA]</scope>
    <source>
        <strain evidence="3">MFLUCC 19-0629</strain>
    </source>
</reference>
<feature type="transmembrane region" description="Helical" evidence="1">
    <location>
        <begin position="38"/>
        <end position="58"/>
    </location>
</feature>
<accession>A0AAX6MDX7</accession>
<protein>
    <submittedName>
        <fullName evidence="3">Uncharacterized protein</fullName>
    </submittedName>
</protein>
<proteinExistence type="predicted"/>
<organism evidence="3 4">
    <name type="scientific">Daldinia eschscholtzii</name>
    <dbReference type="NCBI Taxonomy" id="292717"/>
    <lineage>
        <taxon>Eukaryota</taxon>
        <taxon>Fungi</taxon>
        <taxon>Dikarya</taxon>
        <taxon>Ascomycota</taxon>
        <taxon>Pezizomycotina</taxon>
        <taxon>Sordariomycetes</taxon>
        <taxon>Xylariomycetidae</taxon>
        <taxon>Xylariales</taxon>
        <taxon>Hypoxylaceae</taxon>
        <taxon>Daldinia</taxon>
    </lineage>
</organism>
<keyword evidence="4" id="KW-1185">Reference proteome</keyword>
<gene>
    <name evidence="3" type="ORF">Daesc_007377</name>
</gene>
<feature type="signal peptide" evidence="2">
    <location>
        <begin position="1"/>
        <end position="22"/>
    </location>
</feature>